<dbReference type="PANTHER" id="PTHR40763">
    <property type="entry name" value="MEMBRANE PROTEIN-RELATED"/>
    <property type="match status" value="1"/>
</dbReference>
<dbReference type="AlphaFoldDB" id="A0A6B2H2I0"/>
<proteinExistence type="predicted"/>
<gene>
    <name evidence="3" type="ORF">GWO68_11440</name>
</gene>
<organism evidence="3 4">
    <name type="scientific">Pontibacter fetidus</name>
    <dbReference type="NCBI Taxonomy" id="2700082"/>
    <lineage>
        <taxon>Bacteria</taxon>
        <taxon>Pseudomonadati</taxon>
        <taxon>Bacteroidota</taxon>
        <taxon>Cytophagia</taxon>
        <taxon>Cytophagales</taxon>
        <taxon>Hymenobacteraceae</taxon>
        <taxon>Pontibacter</taxon>
    </lineage>
</organism>
<feature type="transmembrane region" description="Helical" evidence="1">
    <location>
        <begin position="52"/>
        <end position="69"/>
    </location>
</feature>
<evidence type="ECO:0000256" key="1">
    <source>
        <dbReference type="SAM" id="Phobius"/>
    </source>
</evidence>
<dbReference type="PANTHER" id="PTHR40763:SF5">
    <property type="entry name" value="MEMBRANE PROTEIN"/>
    <property type="match status" value="1"/>
</dbReference>
<dbReference type="InterPro" id="IPR054331">
    <property type="entry name" value="LiaF_TM"/>
</dbReference>
<feature type="transmembrane region" description="Helical" evidence="1">
    <location>
        <begin position="102"/>
        <end position="117"/>
    </location>
</feature>
<feature type="transmembrane region" description="Helical" evidence="1">
    <location>
        <begin position="26"/>
        <end position="46"/>
    </location>
</feature>
<keyword evidence="4" id="KW-1185">Reference proteome</keyword>
<protein>
    <submittedName>
        <fullName evidence="3">Cell wall-active antibiotics response protein</fullName>
    </submittedName>
</protein>
<feature type="transmembrane region" description="Helical" evidence="1">
    <location>
        <begin position="78"/>
        <end position="96"/>
    </location>
</feature>
<dbReference type="EMBL" id="JAAEAA010000013">
    <property type="protein sequence ID" value="NDK56533.1"/>
    <property type="molecule type" value="Genomic_DNA"/>
</dbReference>
<accession>A0A6B2H2I0</accession>
<keyword evidence="1" id="KW-1133">Transmembrane helix</keyword>
<evidence type="ECO:0000259" key="2">
    <source>
        <dbReference type="Pfam" id="PF22570"/>
    </source>
</evidence>
<sequence>MENQDLNTNKGYKGWKNRNDNRNGRVMAGLLLVLIGVVLLASKMNVVFLPRWLFTWQMIPILVGLFIGFKHSFRNPSWILPVALGVIFLVDEFVPGISLRNYIWPIVIITIGLWVILKPKHDMRPRYVSGLPTMPPHGVTSNEAYTAESNAYAGNATASADDYINSTAIFGGVKRNILSKDFKGGEIVSVFGGNELNLTQADIQHPIVLDTTQIFGGTSLIVPPHWEVRNEVVAILGGVSDKRMMLPGGYDPNKVLIIKGTALFGGLDIKSF</sequence>
<evidence type="ECO:0000313" key="3">
    <source>
        <dbReference type="EMBL" id="NDK56533.1"/>
    </source>
</evidence>
<evidence type="ECO:0000313" key="4">
    <source>
        <dbReference type="Proteomes" id="UP000478546"/>
    </source>
</evidence>
<feature type="domain" description="LiaF transmembrane" evidence="2">
    <location>
        <begin position="28"/>
        <end position="121"/>
    </location>
</feature>
<dbReference type="RefSeq" id="WP_162346587.1">
    <property type="nucleotide sequence ID" value="NZ_JAAEAA010000013.1"/>
</dbReference>
<dbReference type="Pfam" id="PF22570">
    <property type="entry name" value="LiaF-TM"/>
    <property type="match status" value="1"/>
</dbReference>
<comment type="caution">
    <text evidence="3">The sequence shown here is derived from an EMBL/GenBank/DDBJ whole genome shotgun (WGS) entry which is preliminary data.</text>
</comment>
<name>A0A6B2H2I0_9BACT</name>
<reference evidence="3 4" key="1">
    <citation type="submission" date="2020-01" db="EMBL/GenBank/DDBJ databases">
        <authorList>
            <person name="Kim M.K."/>
        </authorList>
    </citation>
    <scope>NUCLEOTIDE SEQUENCE [LARGE SCALE GENOMIC DNA]</scope>
    <source>
        <strain evidence="3 4">BT213</strain>
    </source>
</reference>
<keyword evidence="1" id="KW-0812">Transmembrane</keyword>
<keyword evidence="1" id="KW-0472">Membrane</keyword>
<dbReference type="Proteomes" id="UP000478546">
    <property type="component" value="Unassembled WGS sequence"/>
</dbReference>